<comment type="caution">
    <text evidence="4">The sequence shown here is derived from an EMBL/GenBank/DDBJ whole genome shotgun (WGS) entry which is preliminary data.</text>
</comment>
<dbReference type="SUPFAM" id="SSF54631">
    <property type="entry name" value="CBS-domain pair"/>
    <property type="match status" value="1"/>
</dbReference>
<organism evidence="4 5">
    <name type="scientific">Variovorax soli</name>
    <dbReference type="NCBI Taxonomy" id="376815"/>
    <lineage>
        <taxon>Bacteria</taxon>
        <taxon>Pseudomonadati</taxon>
        <taxon>Pseudomonadota</taxon>
        <taxon>Betaproteobacteria</taxon>
        <taxon>Burkholderiales</taxon>
        <taxon>Comamonadaceae</taxon>
        <taxon>Variovorax</taxon>
    </lineage>
</organism>
<evidence type="ECO:0000313" key="5">
    <source>
        <dbReference type="Proteomes" id="UP001184230"/>
    </source>
</evidence>
<evidence type="ECO:0000259" key="3">
    <source>
        <dbReference type="PROSITE" id="PS51371"/>
    </source>
</evidence>
<keyword evidence="1 2" id="KW-0129">CBS domain</keyword>
<dbReference type="CDD" id="cd17775">
    <property type="entry name" value="CBS_pair_bact_arch"/>
    <property type="match status" value="1"/>
</dbReference>
<protein>
    <submittedName>
        <fullName evidence="4">CBS domain-containing protein</fullName>
    </submittedName>
</protein>
<evidence type="ECO:0000313" key="4">
    <source>
        <dbReference type="EMBL" id="MDR6538142.1"/>
    </source>
</evidence>
<dbReference type="PANTHER" id="PTHR43080">
    <property type="entry name" value="CBS DOMAIN-CONTAINING PROTEIN CBSX3, MITOCHONDRIAL"/>
    <property type="match status" value="1"/>
</dbReference>
<dbReference type="PANTHER" id="PTHR43080:SF2">
    <property type="entry name" value="CBS DOMAIN-CONTAINING PROTEIN"/>
    <property type="match status" value="1"/>
</dbReference>
<reference evidence="4 5" key="1">
    <citation type="submission" date="2023-07" db="EMBL/GenBank/DDBJ databases">
        <title>Sorghum-associated microbial communities from plants grown in Nebraska, USA.</title>
        <authorList>
            <person name="Schachtman D."/>
        </authorList>
    </citation>
    <scope>NUCLEOTIDE SEQUENCE [LARGE SCALE GENOMIC DNA]</scope>
    <source>
        <strain evidence="4 5">DS1781</strain>
    </source>
</reference>
<keyword evidence="5" id="KW-1185">Reference proteome</keyword>
<feature type="domain" description="CBS" evidence="3">
    <location>
        <begin position="6"/>
        <end position="67"/>
    </location>
</feature>
<dbReference type="PROSITE" id="PS51371">
    <property type="entry name" value="CBS"/>
    <property type="match status" value="2"/>
</dbReference>
<dbReference type="Proteomes" id="UP001184230">
    <property type="component" value="Unassembled WGS sequence"/>
</dbReference>
<dbReference type="SMART" id="SM00116">
    <property type="entry name" value="CBS"/>
    <property type="match status" value="2"/>
</dbReference>
<evidence type="ECO:0000256" key="2">
    <source>
        <dbReference type="PROSITE-ProRule" id="PRU00703"/>
    </source>
</evidence>
<accession>A0ABU1NI60</accession>
<dbReference type="EMBL" id="JAVDRF010000009">
    <property type="protein sequence ID" value="MDR6538142.1"/>
    <property type="molecule type" value="Genomic_DNA"/>
</dbReference>
<dbReference type="InterPro" id="IPR046342">
    <property type="entry name" value="CBS_dom_sf"/>
</dbReference>
<dbReference type="Pfam" id="PF00571">
    <property type="entry name" value="CBS"/>
    <property type="match status" value="2"/>
</dbReference>
<feature type="domain" description="CBS" evidence="3">
    <location>
        <begin position="76"/>
        <end position="132"/>
    </location>
</feature>
<dbReference type="Gene3D" id="3.10.580.10">
    <property type="entry name" value="CBS-domain"/>
    <property type="match status" value="1"/>
</dbReference>
<evidence type="ECO:0000256" key="1">
    <source>
        <dbReference type="ARBA" id="ARBA00023122"/>
    </source>
</evidence>
<proteinExistence type="predicted"/>
<gene>
    <name evidence="4" type="ORF">J2739_003929</name>
</gene>
<sequence length="149" mass="16253">MLVKDICTLDVAACGRNASIFEAACTMRKHHTGDVVVVDDPTGERTPAGIVTDRDIVLEALVNEVDMGKTPVSTIMSSHLVIANADEDVLDAMDRMRLHGVRRLPVVDHGGRLVGIVTLDDILSMHADQFAVLAGIVSKEINREQRTRR</sequence>
<dbReference type="RefSeq" id="WP_309904663.1">
    <property type="nucleotide sequence ID" value="NZ_JAVDRF010000009.1"/>
</dbReference>
<dbReference type="InterPro" id="IPR051257">
    <property type="entry name" value="Diverse_CBS-Domain"/>
</dbReference>
<name>A0ABU1NI60_9BURK</name>
<dbReference type="InterPro" id="IPR000644">
    <property type="entry name" value="CBS_dom"/>
</dbReference>